<feature type="domain" description="N-acetyltransferase" evidence="3">
    <location>
        <begin position="13"/>
        <end position="159"/>
    </location>
</feature>
<comment type="caution">
    <text evidence="4">The sequence shown here is derived from an EMBL/GenBank/DDBJ whole genome shotgun (WGS) entry which is preliminary data.</text>
</comment>
<evidence type="ECO:0000256" key="1">
    <source>
        <dbReference type="ARBA" id="ARBA00022679"/>
    </source>
</evidence>
<dbReference type="PROSITE" id="PS51186">
    <property type="entry name" value="GNAT"/>
    <property type="match status" value="1"/>
</dbReference>
<dbReference type="InterPro" id="IPR000182">
    <property type="entry name" value="GNAT_dom"/>
</dbReference>
<dbReference type="Gene3D" id="3.40.630.30">
    <property type="match status" value="1"/>
</dbReference>
<evidence type="ECO:0000256" key="2">
    <source>
        <dbReference type="ARBA" id="ARBA00023315"/>
    </source>
</evidence>
<name>A0ABQ5UFE8_9HYPH</name>
<dbReference type="InterPro" id="IPR016181">
    <property type="entry name" value="Acyl_CoA_acyltransferase"/>
</dbReference>
<dbReference type="RefSeq" id="WP_284390014.1">
    <property type="nucleotide sequence ID" value="NZ_BSNG01000001.1"/>
</dbReference>
<dbReference type="PANTHER" id="PTHR43877:SF2">
    <property type="entry name" value="AMINOALKYLPHOSPHONATE N-ACETYLTRANSFERASE-RELATED"/>
    <property type="match status" value="1"/>
</dbReference>
<reference evidence="4" key="1">
    <citation type="journal article" date="2014" name="Int. J. Syst. Evol. Microbiol.">
        <title>Complete genome of a new Firmicutes species belonging to the dominant human colonic microbiota ('Ruminococcus bicirculans') reveals two chromosomes and a selective capacity to utilize plant glucans.</title>
        <authorList>
            <consortium name="NISC Comparative Sequencing Program"/>
            <person name="Wegmann U."/>
            <person name="Louis P."/>
            <person name="Goesmann A."/>
            <person name="Henrissat B."/>
            <person name="Duncan S.H."/>
            <person name="Flint H.J."/>
        </authorList>
    </citation>
    <scope>NUCLEOTIDE SEQUENCE</scope>
    <source>
        <strain evidence="4">NBRC 103855</strain>
    </source>
</reference>
<evidence type="ECO:0000313" key="4">
    <source>
        <dbReference type="EMBL" id="GLQ09879.1"/>
    </source>
</evidence>
<dbReference type="EMBL" id="BSNG01000001">
    <property type="protein sequence ID" value="GLQ09879.1"/>
    <property type="molecule type" value="Genomic_DNA"/>
</dbReference>
<keyword evidence="5" id="KW-1185">Reference proteome</keyword>
<dbReference type="Pfam" id="PF00583">
    <property type="entry name" value="Acetyltransf_1"/>
    <property type="match status" value="1"/>
</dbReference>
<organism evidence="4 5">
    <name type="scientific">Devosia yakushimensis</name>
    <dbReference type="NCBI Taxonomy" id="470028"/>
    <lineage>
        <taxon>Bacteria</taxon>
        <taxon>Pseudomonadati</taxon>
        <taxon>Pseudomonadota</taxon>
        <taxon>Alphaproteobacteria</taxon>
        <taxon>Hyphomicrobiales</taxon>
        <taxon>Devosiaceae</taxon>
        <taxon>Devosia</taxon>
    </lineage>
</organism>
<keyword evidence="2" id="KW-0012">Acyltransferase</keyword>
<gene>
    <name evidence="4" type="ORF">GCM10007913_18110</name>
</gene>
<dbReference type="InterPro" id="IPR050832">
    <property type="entry name" value="Bact_Acetyltransf"/>
</dbReference>
<sequence length="189" mass="21000">MTDSFLYTSPSADISRPLVEQLTAEYHDRYGEYFGEPASAEMNRYPAERFAAPDGAFVLLLRGGTPIAGGAFMRYDDTTAEMKRIWTDVNHRRQGLARRILVELEEQAGRQGYSRIYLTTGFRQPEARDLYLSSGYAALFDVSADPEIYGALPFEKFLAGPPPGYVPALVTPPEGGWKAARQAQLAKHA</sequence>
<dbReference type="SUPFAM" id="SSF55729">
    <property type="entry name" value="Acyl-CoA N-acyltransferases (Nat)"/>
    <property type="match status" value="1"/>
</dbReference>
<reference evidence="4" key="2">
    <citation type="submission" date="2023-01" db="EMBL/GenBank/DDBJ databases">
        <title>Draft genome sequence of Devosia yakushimensis strain NBRC 103855.</title>
        <authorList>
            <person name="Sun Q."/>
            <person name="Mori K."/>
        </authorList>
    </citation>
    <scope>NUCLEOTIDE SEQUENCE</scope>
    <source>
        <strain evidence="4">NBRC 103855</strain>
    </source>
</reference>
<dbReference type="CDD" id="cd04301">
    <property type="entry name" value="NAT_SF"/>
    <property type="match status" value="1"/>
</dbReference>
<protein>
    <submittedName>
        <fullName evidence="4">N-acetyltransferase</fullName>
    </submittedName>
</protein>
<evidence type="ECO:0000313" key="5">
    <source>
        <dbReference type="Proteomes" id="UP001161406"/>
    </source>
</evidence>
<dbReference type="Proteomes" id="UP001161406">
    <property type="component" value="Unassembled WGS sequence"/>
</dbReference>
<accession>A0ABQ5UFE8</accession>
<dbReference type="PANTHER" id="PTHR43877">
    <property type="entry name" value="AMINOALKYLPHOSPHONATE N-ACETYLTRANSFERASE-RELATED-RELATED"/>
    <property type="match status" value="1"/>
</dbReference>
<keyword evidence="1" id="KW-0808">Transferase</keyword>
<evidence type="ECO:0000259" key="3">
    <source>
        <dbReference type="PROSITE" id="PS51186"/>
    </source>
</evidence>
<proteinExistence type="predicted"/>